<evidence type="ECO:0000313" key="1">
    <source>
        <dbReference type="EMBL" id="MPM80288.1"/>
    </source>
</evidence>
<organism evidence="1">
    <name type="scientific">bioreactor metagenome</name>
    <dbReference type="NCBI Taxonomy" id="1076179"/>
    <lineage>
        <taxon>unclassified sequences</taxon>
        <taxon>metagenomes</taxon>
        <taxon>ecological metagenomes</taxon>
    </lineage>
</organism>
<accession>A0A645CTT5</accession>
<dbReference type="AlphaFoldDB" id="A0A645CTT5"/>
<proteinExistence type="predicted"/>
<protein>
    <submittedName>
        <fullName evidence="1">Uncharacterized protein</fullName>
    </submittedName>
</protein>
<reference evidence="1" key="1">
    <citation type="submission" date="2019-08" db="EMBL/GenBank/DDBJ databases">
        <authorList>
            <person name="Kucharzyk K."/>
            <person name="Murdoch R.W."/>
            <person name="Higgins S."/>
            <person name="Loffler F."/>
        </authorList>
    </citation>
    <scope>NUCLEOTIDE SEQUENCE</scope>
</reference>
<gene>
    <name evidence="1" type="ORF">SDC9_127335</name>
</gene>
<comment type="caution">
    <text evidence="1">The sequence shown here is derived from an EMBL/GenBank/DDBJ whole genome shotgun (WGS) entry which is preliminary data.</text>
</comment>
<sequence>MYKNTDEIFCTNEENVLPFRIENNKKLLRVADISRMKKIKCQVTLSYENLSC</sequence>
<dbReference type="EMBL" id="VSSQ01029950">
    <property type="protein sequence ID" value="MPM80288.1"/>
    <property type="molecule type" value="Genomic_DNA"/>
</dbReference>
<name>A0A645CTT5_9ZZZZ</name>